<accession>B6QFL5</accession>
<evidence type="ECO:0000313" key="1">
    <source>
        <dbReference type="EMBL" id="EEA24250.1"/>
    </source>
</evidence>
<dbReference type="SUPFAM" id="SSF53649">
    <property type="entry name" value="Alkaline phosphatase-like"/>
    <property type="match status" value="1"/>
</dbReference>
<dbReference type="InterPro" id="IPR023116">
    <property type="entry name" value="Phosphonoacetate_hydro_insert"/>
</dbReference>
<protein>
    <submittedName>
        <fullName evidence="1">Uncharacterized protein</fullName>
    </submittedName>
</protein>
<dbReference type="PhylomeDB" id="B6QFL5"/>
<reference evidence="2" key="1">
    <citation type="journal article" date="2015" name="Genome Announc.">
        <title>Genome sequence of the AIDS-associated pathogen Penicillium marneffei (ATCC18224) and its near taxonomic relative Talaromyces stipitatus (ATCC10500).</title>
        <authorList>
            <person name="Nierman W.C."/>
            <person name="Fedorova-Abrams N.D."/>
            <person name="Andrianopoulos A."/>
        </authorList>
    </citation>
    <scope>NUCLEOTIDE SEQUENCE [LARGE SCALE GENOMIC DNA]</scope>
    <source>
        <strain evidence="2">ATCC 18224 / CBS 334.59 / QM 7333</strain>
    </source>
</reference>
<dbReference type="AlphaFoldDB" id="B6QFL5"/>
<dbReference type="HOGENOM" id="CLU_1797129_0_0_1"/>
<keyword evidence="2" id="KW-1185">Reference proteome</keyword>
<dbReference type="EMBL" id="DS995901">
    <property type="protein sequence ID" value="EEA24250.1"/>
    <property type="molecule type" value="Genomic_DNA"/>
</dbReference>
<name>B6QFL5_TALMQ</name>
<proteinExistence type="predicted"/>
<dbReference type="Gene3D" id="3.30.1360.110">
    <property type="entry name" value="Domain 2, Phosphonoacetate Hydrolase"/>
    <property type="match status" value="1"/>
</dbReference>
<dbReference type="STRING" id="441960.B6QFL5"/>
<dbReference type="InterPro" id="IPR017850">
    <property type="entry name" value="Alkaline_phosphatase_core_sf"/>
</dbReference>
<evidence type="ECO:0000313" key="2">
    <source>
        <dbReference type="Proteomes" id="UP000001294"/>
    </source>
</evidence>
<organism evidence="1 2">
    <name type="scientific">Talaromyces marneffei (strain ATCC 18224 / CBS 334.59 / QM 7333)</name>
    <name type="common">Penicillium marneffei</name>
    <dbReference type="NCBI Taxonomy" id="441960"/>
    <lineage>
        <taxon>Eukaryota</taxon>
        <taxon>Fungi</taxon>
        <taxon>Dikarya</taxon>
        <taxon>Ascomycota</taxon>
        <taxon>Pezizomycotina</taxon>
        <taxon>Eurotiomycetes</taxon>
        <taxon>Eurotiomycetidae</taxon>
        <taxon>Eurotiales</taxon>
        <taxon>Trichocomaceae</taxon>
        <taxon>Talaromyces</taxon>
        <taxon>Talaromyces sect. Talaromyces</taxon>
    </lineage>
</organism>
<gene>
    <name evidence="1" type="ORF">PMAA_082560</name>
</gene>
<dbReference type="VEuPathDB" id="FungiDB:PMAA_082560"/>
<sequence>MSQKSNADGEPKVLFLEDKLHEEFGAGSARVICPITDPFVRHHGALGSFVRLYLKDLTNIDSVLAYCKSLPEVEIEPNAVIGSRKLEHDLSKVKDHPLRSHGGLSEQAIPLIMHKRTSNAAKAVAAAKQWRNYDIFELVLNGSR</sequence>
<dbReference type="Proteomes" id="UP000001294">
    <property type="component" value="Unassembled WGS sequence"/>
</dbReference>